<feature type="transmembrane region" description="Helical" evidence="7">
    <location>
        <begin position="94"/>
        <end position="117"/>
    </location>
</feature>
<accession>A0A0K1JL12</accession>
<evidence type="ECO:0000256" key="1">
    <source>
        <dbReference type="ARBA" id="ARBA00004141"/>
    </source>
</evidence>
<dbReference type="STRING" id="571913.VV02_17740"/>
<keyword evidence="6 7" id="KW-0472">Membrane</keyword>
<dbReference type="PANTHER" id="PTHR36838">
    <property type="entry name" value="AUXIN EFFLUX CARRIER FAMILY PROTEIN"/>
    <property type="match status" value="1"/>
</dbReference>
<dbReference type="OrthoDB" id="5405318at2"/>
<dbReference type="PANTHER" id="PTHR36838:SF3">
    <property type="entry name" value="TRANSPORTER AUXIN EFFLUX CARRIER EC FAMILY"/>
    <property type="match status" value="1"/>
</dbReference>
<keyword evidence="3" id="KW-1003">Cell membrane</keyword>
<feature type="transmembrane region" description="Helical" evidence="7">
    <location>
        <begin position="6"/>
        <end position="27"/>
    </location>
</feature>
<organism evidence="8 9">
    <name type="scientific">Luteipulveratus mongoliensis</name>
    <dbReference type="NCBI Taxonomy" id="571913"/>
    <lineage>
        <taxon>Bacteria</taxon>
        <taxon>Bacillati</taxon>
        <taxon>Actinomycetota</taxon>
        <taxon>Actinomycetes</taxon>
        <taxon>Micrococcales</taxon>
        <taxon>Dermacoccaceae</taxon>
        <taxon>Luteipulveratus</taxon>
    </lineage>
</organism>
<dbReference type="PATRIC" id="fig|571913.6.peg.3598"/>
<reference evidence="8 9" key="1">
    <citation type="submission" date="2015-03" db="EMBL/GenBank/DDBJ databases">
        <title>Luteipulveratus halotolerans sp. nov., a novel actinobacterium (Dermacoccaceae) from Sarawak, Malaysia.</title>
        <authorList>
            <person name="Juboi H."/>
            <person name="Basik A."/>
            <person name="Shamsul S.S."/>
            <person name="Arnold P."/>
            <person name="Schmitt E.K."/>
            <person name="Sanglier J.-J."/>
            <person name="Yeo T."/>
        </authorList>
    </citation>
    <scope>NUCLEOTIDE SEQUENCE [LARGE SCALE GENOMIC DNA]</scope>
    <source>
        <strain evidence="8 9">MN07-A0370</strain>
    </source>
</reference>
<feature type="transmembrane region" description="Helical" evidence="7">
    <location>
        <begin position="59"/>
        <end position="82"/>
    </location>
</feature>
<dbReference type="EMBL" id="CP011112">
    <property type="protein sequence ID" value="AKU17263.1"/>
    <property type="molecule type" value="Genomic_DNA"/>
</dbReference>
<evidence type="ECO:0000313" key="8">
    <source>
        <dbReference type="EMBL" id="AKU17263.1"/>
    </source>
</evidence>
<evidence type="ECO:0000313" key="9">
    <source>
        <dbReference type="Proteomes" id="UP000066480"/>
    </source>
</evidence>
<dbReference type="GO" id="GO:0055085">
    <property type="term" value="P:transmembrane transport"/>
    <property type="evidence" value="ECO:0007669"/>
    <property type="project" value="InterPro"/>
</dbReference>
<dbReference type="RefSeq" id="WP_052593605.1">
    <property type="nucleotide sequence ID" value="NZ_CP011112.1"/>
</dbReference>
<sequence>MQGVLQGFGVIGAVIAVGFVLAHTGVLDQASQLMLARLVFFVATPCLLFTLLLKADLHRVFSAGLVVALASVVCAGGIYLVLARLVFRRDGADTVVGVLCSSYVNAGNLGLPIAVYVLGSGAAIAPILLMQLLVLTPLSFAFLDTLTSGRRPSIMRVLSQPARNPVTVGCFLGVALALTGWDPPSIVIDPVTMIGGIAVPAALLAYGVSLRLGPRPLSGGSAGELATVALLKVAVQPLAAWAIARLAFGMSGKDLLAAVIVASLPTAQNIFVYATRYGRAEVLARDAIFVTTVSSVPVLLAISAFLT</sequence>
<dbReference type="KEGG" id="lmoi:VV02_17740"/>
<evidence type="ECO:0000256" key="4">
    <source>
        <dbReference type="ARBA" id="ARBA00022692"/>
    </source>
</evidence>
<protein>
    <recommendedName>
        <fullName evidence="10">Transporter</fullName>
    </recommendedName>
</protein>
<dbReference type="Pfam" id="PF03547">
    <property type="entry name" value="Mem_trans"/>
    <property type="match status" value="1"/>
</dbReference>
<evidence type="ECO:0000256" key="6">
    <source>
        <dbReference type="ARBA" id="ARBA00023136"/>
    </source>
</evidence>
<keyword evidence="2" id="KW-0813">Transport</keyword>
<dbReference type="GO" id="GO:0016020">
    <property type="term" value="C:membrane"/>
    <property type="evidence" value="ECO:0007669"/>
    <property type="project" value="UniProtKB-SubCell"/>
</dbReference>
<keyword evidence="9" id="KW-1185">Reference proteome</keyword>
<evidence type="ECO:0000256" key="7">
    <source>
        <dbReference type="SAM" id="Phobius"/>
    </source>
</evidence>
<feature type="transmembrane region" description="Helical" evidence="7">
    <location>
        <begin position="287"/>
        <end position="306"/>
    </location>
</feature>
<evidence type="ECO:0000256" key="5">
    <source>
        <dbReference type="ARBA" id="ARBA00022989"/>
    </source>
</evidence>
<feature type="transmembrane region" description="Helical" evidence="7">
    <location>
        <begin position="193"/>
        <end position="213"/>
    </location>
</feature>
<dbReference type="AlphaFoldDB" id="A0A0K1JL12"/>
<dbReference type="Proteomes" id="UP000066480">
    <property type="component" value="Chromosome"/>
</dbReference>
<name>A0A0K1JL12_9MICO</name>
<feature type="transmembrane region" description="Helical" evidence="7">
    <location>
        <begin position="34"/>
        <end position="53"/>
    </location>
</feature>
<dbReference type="InterPro" id="IPR004776">
    <property type="entry name" value="Mem_transp_PIN-like"/>
</dbReference>
<comment type="subcellular location">
    <subcellularLocation>
        <location evidence="1">Membrane</location>
        <topology evidence="1">Multi-pass membrane protein</topology>
    </subcellularLocation>
</comment>
<evidence type="ECO:0000256" key="2">
    <source>
        <dbReference type="ARBA" id="ARBA00022448"/>
    </source>
</evidence>
<keyword evidence="5 7" id="KW-1133">Transmembrane helix</keyword>
<gene>
    <name evidence="8" type="ORF">VV02_17740</name>
</gene>
<proteinExistence type="predicted"/>
<feature type="transmembrane region" description="Helical" evidence="7">
    <location>
        <begin position="255"/>
        <end position="275"/>
    </location>
</feature>
<evidence type="ECO:0008006" key="10">
    <source>
        <dbReference type="Google" id="ProtNLM"/>
    </source>
</evidence>
<feature type="transmembrane region" description="Helical" evidence="7">
    <location>
        <begin position="164"/>
        <end position="181"/>
    </location>
</feature>
<keyword evidence="4 7" id="KW-0812">Transmembrane</keyword>
<feature type="transmembrane region" description="Helical" evidence="7">
    <location>
        <begin position="123"/>
        <end position="143"/>
    </location>
</feature>
<evidence type="ECO:0000256" key="3">
    <source>
        <dbReference type="ARBA" id="ARBA00022475"/>
    </source>
</evidence>